<keyword evidence="2" id="KW-1185">Reference proteome</keyword>
<protein>
    <submittedName>
        <fullName evidence="1">DBP</fullName>
    </submittedName>
</protein>
<proteinExistence type="predicted"/>
<dbReference type="GeneID" id="80544206"/>
<reference evidence="1 2" key="1">
    <citation type="journal article" date="2022" name="Virus Genes">
        <title>The complete genome sequence of an alphabaculovirus from the brown tussock moth, Olene mendosa Hubner, expands our knowledge of lymantriine baculovirus diversity and evolution.</title>
        <authorList>
            <person name="Harrison R.L."/>
            <person name="Rowley D.L."/>
        </authorList>
    </citation>
    <scope>NUCLEOTIDE SEQUENCE [LARGE SCALE GENOMIC DNA]</scope>
    <source>
        <strain evidence="1">435</strain>
    </source>
</reference>
<sequence>MFLRSLSDEYSAILLNNKLRAPESNVLLNNKLVRRERPEAMHACDPSLLYTWCDKLVHALHCGGERAVVCDEPSSRLDEYLSRWRDKCVPLTVACTGGAVRALRLTNGALRAACDPRKKLCVLERVRVEPSRAGHSVRWPRLPDVHRQTIDLLTQRRDAEPHDQWRDDDTCAFLERVADEDPTSRELLARKFYRIARTDNLPLYLSGDLLTRARARSVPVDALNSKLAAPFEALMLAVVDGVRDNKTDVEYKSVNNKTYRCKTFSLAIKPVLFFIVDD</sequence>
<organism evidence="1 2">
    <name type="scientific">Olene mendosa nucleopolyhedrovirus</name>
    <dbReference type="NCBI Taxonomy" id="2933796"/>
    <lineage>
        <taxon>Viruses</taxon>
        <taxon>Viruses incertae sedis</taxon>
        <taxon>Naldaviricetes</taxon>
        <taxon>Lefavirales</taxon>
        <taxon>Baculoviridae</taxon>
        <taxon>Alphabaculovirus</taxon>
        <taxon>Alphabaculovirus olmendosae</taxon>
    </lineage>
</organism>
<accession>A0AAX3AUP0</accession>
<evidence type="ECO:0000313" key="1">
    <source>
        <dbReference type="EMBL" id="UOQ18811.1"/>
    </source>
</evidence>
<dbReference type="Pfam" id="PF04786">
    <property type="entry name" value="Baculo_DNA_bind"/>
    <property type="match status" value="1"/>
</dbReference>
<dbReference type="KEGG" id="vg:80544206"/>
<dbReference type="EMBL" id="MZ766431">
    <property type="protein sequence ID" value="UOQ18811.1"/>
    <property type="molecule type" value="Genomic_DNA"/>
</dbReference>
<dbReference type="Proteomes" id="UP001157381">
    <property type="component" value="Segment"/>
</dbReference>
<dbReference type="RefSeq" id="YP_010805312.1">
    <property type="nucleotide sequence ID" value="NC_077147.1"/>
</dbReference>
<dbReference type="InterPro" id="IPR006871">
    <property type="entry name" value="ssDNA-bd_baculovirus"/>
</dbReference>
<evidence type="ECO:0000313" key="2">
    <source>
        <dbReference type="Proteomes" id="UP001157381"/>
    </source>
</evidence>
<name>A0AAX3AUP0_9ABAC</name>